<comment type="caution">
    <text evidence="1">The sequence shown here is derived from an EMBL/GenBank/DDBJ whole genome shotgun (WGS) entry which is preliminary data.</text>
</comment>
<evidence type="ECO:0000313" key="2">
    <source>
        <dbReference type="Proteomes" id="UP001056120"/>
    </source>
</evidence>
<dbReference type="EMBL" id="CM042038">
    <property type="protein sequence ID" value="KAI3732517.1"/>
    <property type="molecule type" value="Genomic_DNA"/>
</dbReference>
<gene>
    <name evidence="1" type="ORF">L1987_63722</name>
</gene>
<dbReference type="Proteomes" id="UP001056120">
    <property type="component" value="Linkage Group LG21"/>
</dbReference>
<reference evidence="2" key="1">
    <citation type="journal article" date="2022" name="Mol. Ecol. Resour.">
        <title>The genomes of chicory, endive, great burdock and yacon provide insights into Asteraceae palaeo-polyploidization history and plant inulin production.</title>
        <authorList>
            <person name="Fan W."/>
            <person name="Wang S."/>
            <person name="Wang H."/>
            <person name="Wang A."/>
            <person name="Jiang F."/>
            <person name="Liu H."/>
            <person name="Zhao H."/>
            <person name="Xu D."/>
            <person name="Zhang Y."/>
        </authorList>
    </citation>
    <scope>NUCLEOTIDE SEQUENCE [LARGE SCALE GENOMIC DNA]</scope>
    <source>
        <strain evidence="2">cv. Yunnan</strain>
    </source>
</reference>
<keyword evidence="2" id="KW-1185">Reference proteome</keyword>
<proteinExistence type="predicted"/>
<protein>
    <submittedName>
        <fullName evidence="1">Uncharacterized protein</fullName>
    </submittedName>
</protein>
<name>A0ACB9CE24_9ASTR</name>
<accession>A0ACB9CE24</accession>
<evidence type="ECO:0000313" key="1">
    <source>
        <dbReference type="EMBL" id="KAI3732517.1"/>
    </source>
</evidence>
<reference evidence="1 2" key="2">
    <citation type="journal article" date="2022" name="Mol. Ecol. Resour.">
        <title>The genomes of chicory, endive, great burdock and yacon provide insights into Asteraceae paleo-polyploidization history and plant inulin production.</title>
        <authorList>
            <person name="Fan W."/>
            <person name="Wang S."/>
            <person name="Wang H."/>
            <person name="Wang A."/>
            <person name="Jiang F."/>
            <person name="Liu H."/>
            <person name="Zhao H."/>
            <person name="Xu D."/>
            <person name="Zhang Y."/>
        </authorList>
    </citation>
    <scope>NUCLEOTIDE SEQUENCE [LARGE SCALE GENOMIC DNA]</scope>
    <source>
        <strain evidence="2">cv. Yunnan</strain>
        <tissue evidence="1">Leaves</tissue>
    </source>
</reference>
<organism evidence="1 2">
    <name type="scientific">Smallanthus sonchifolius</name>
    <dbReference type="NCBI Taxonomy" id="185202"/>
    <lineage>
        <taxon>Eukaryota</taxon>
        <taxon>Viridiplantae</taxon>
        <taxon>Streptophyta</taxon>
        <taxon>Embryophyta</taxon>
        <taxon>Tracheophyta</taxon>
        <taxon>Spermatophyta</taxon>
        <taxon>Magnoliopsida</taxon>
        <taxon>eudicotyledons</taxon>
        <taxon>Gunneridae</taxon>
        <taxon>Pentapetalae</taxon>
        <taxon>asterids</taxon>
        <taxon>campanulids</taxon>
        <taxon>Asterales</taxon>
        <taxon>Asteraceae</taxon>
        <taxon>Asteroideae</taxon>
        <taxon>Heliantheae alliance</taxon>
        <taxon>Millerieae</taxon>
        <taxon>Smallanthus</taxon>
    </lineage>
</organism>
<sequence>MSASDIPRISAERVLVLCMNIDRKPPTRPVAKPRLHLDTASVARFASVLGNRTRFEKPFVEDEPKVIEVFRAVMIDALNARQEEALVLLTEFIQAWPKRFQRYLVEMFLSVFRLGRNVNLQDAYSSDDLTQIQAREYGPLGKRVIRCGGAVDDDMAADIVAQVLYLDAVDPNKV</sequence>